<dbReference type="EMBL" id="KJ867410">
    <property type="protein sequence ID" value="AIM52040.1"/>
    <property type="molecule type" value="Genomic_DNA"/>
</dbReference>
<dbReference type="SUPFAM" id="SSF55174">
    <property type="entry name" value="Alpha-L RNA-binding motif"/>
    <property type="match status" value="1"/>
</dbReference>
<dbReference type="GeneID" id="20832921"/>
<organism evidence="2">
    <name type="scientific">Gloeochaete wittrockiana</name>
    <dbReference type="NCBI Taxonomy" id="38269"/>
    <lineage>
        <taxon>Eukaryota</taxon>
        <taxon>Glaucocystophyceae</taxon>
        <taxon>Gloeochaetales</taxon>
        <taxon>Gloeochaetaceae</taxon>
        <taxon>Gloeochaete</taxon>
    </lineage>
</organism>
<accession>A0A096Y6S6</accession>
<gene>
    <name evidence="2" type="primary">rps4</name>
</gene>
<keyword evidence="1" id="KW-0694">RNA-binding</keyword>
<geneLocation type="mitochondrion" evidence="2"/>
<keyword evidence="2" id="KW-0496">Mitochondrion</keyword>
<protein>
    <submittedName>
        <fullName evidence="2">Ribosomal protein S4</fullName>
    </submittedName>
</protein>
<dbReference type="RefSeq" id="YP_009092454.1">
    <property type="nucleotide sequence ID" value="NC_025293.1"/>
</dbReference>
<dbReference type="AlphaFoldDB" id="A0A096Y6S6"/>
<keyword evidence="2" id="KW-0689">Ribosomal protein</keyword>
<evidence type="ECO:0000256" key="1">
    <source>
        <dbReference type="PROSITE-ProRule" id="PRU00182"/>
    </source>
</evidence>
<reference evidence="2" key="1">
    <citation type="journal article" date="2014" name="Genome Biol. Evol.">
        <title>The mitochondrial genomes of the glaucophytes Gloeochaete wittrockiana and Cyanoptyche gloeocystis: multilocus phylogenetics suggests a monophyletic archaeplastida.</title>
        <authorList>
            <person name="Jackson C."/>
            <person name="Reyes-Prieto A."/>
        </authorList>
    </citation>
    <scope>NUCLEOTIDE SEQUENCE</scope>
    <source>
        <strain evidence="2">SAG 46.84</strain>
    </source>
</reference>
<sequence length="244" mass="28856">MVTIMLEAKKRRRNFLFYDSFICKKILKLKYPSISQKQFEKYIEMSTLINTGDMLSKYHFNFFLLLEKRLDSIFHRAFIISSLFVAPIYFSASKVVVNRQLVSSRSFLVSNNFSIISATNKQFFFFSLLLDKNDFNRIILSTKLLDIKKNTLPGFLKYVHYNCKNRDNVLSVTTMLYFNPLVKELWSLLGNVNFLSKFKNRGKVSKLLTSSFSGYNISKKSLTPRKILVYSKYFFYLLNRFYTK</sequence>
<proteinExistence type="predicted"/>
<dbReference type="GO" id="GO:0003723">
    <property type="term" value="F:RNA binding"/>
    <property type="evidence" value="ECO:0007669"/>
    <property type="project" value="UniProtKB-KW"/>
</dbReference>
<reference evidence="2" key="2">
    <citation type="submission" date="2014-05" db="EMBL/GenBank/DDBJ databases">
        <authorList>
            <person name="Jackson C.J."/>
            <person name="Reyes-Prieto A."/>
        </authorList>
    </citation>
    <scope>NUCLEOTIDE SEQUENCE</scope>
    <source>
        <strain evidence="2">SAG 46.84</strain>
    </source>
</reference>
<dbReference type="PROSITE" id="PS50889">
    <property type="entry name" value="S4"/>
    <property type="match status" value="1"/>
</dbReference>
<dbReference type="GO" id="GO:0005840">
    <property type="term" value="C:ribosome"/>
    <property type="evidence" value="ECO:0007669"/>
    <property type="project" value="UniProtKB-KW"/>
</dbReference>
<name>A0A096Y6S6_9EUKA</name>
<evidence type="ECO:0000313" key="2">
    <source>
        <dbReference type="EMBL" id="AIM52040.1"/>
    </source>
</evidence>
<keyword evidence="2" id="KW-0687">Ribonucleoprotein</keyword>